<comment type="similarity">
    <text evidence="2 3">Belongs to the DegT/DnrJ/EryC1 family.</text>
</comment>
<dbReference type="SUPFAM" id="SSF53383">
    <property type="entry name" value="PLP-dependent transferases"/>
    <property type="match status" value="1"/>
</dbReference>
<sequence length="396" mass="43684">MSKYVRPVGHPIFTERGDRKTAASSTIYADYSPCYVNSGTAALQLAIEIALRCATDDENNTSFNAAGEAEVIVPAYGCPDLITACIGANVRPVVVDSCDPRSPFPGFKQMAAAITPKTVAIMAVNFLGKSPELEKAQWQELRTLGGRHIIEDRAQAFPFASEEQSFFGNTVIASFGKGKPVSLLGGGMLLIERRYHHLCDFEHYNPRAVSTFERLKIQAKIAAYNLVIKPAAYGQLLKVPGLNIGATSYKPPLPIVPLDQARLSWLPANAYRLENDFRLKAHVERLVRVVSLNFKLSLIGSSQHALYDAKRMLRFPVLAQSKVHRDDLLRRFHKAGIGTSAMYVKALPDMDDVPLDDAVRKGDFSNARSFADRLFTLPCHSDVDEDTFKAIEDVLA</sequence>
<dbReference type="InterPro" id="IPR000653">
    <property type="entry name" value="DegT/StrS_aminotransferase"/>
</dbReference>
<evidence type="ECO:0000256" key="3">
    <source>
        <dbReference type="RuleBase" id="RU004508"/>
    </source>
</evidence>
<protein>
    <recommendedName>
        <fullName evidence="6">dTDP-4-amino-4,6-dideoxygalactose transaminase</fullName>
    </recommendedName>
</protein>
<organism evidence="4 5">
    <name type="scientific">Allohahella marinimesophila</name>
    <dbReference type="NCBI Taxonomy" id="1054972"/>
    <lineage>
        <taxon>Bacteria</taxon>
        <taxon>Pseudomonadati</taxon>
        <taxon>Pseudomonadota</taxon>
        <taxon>Gammaproteobacteria</taxon>
        <taxon>Oceanospirillales</taxon>
        <taxon>Hahellaceae</taxon>
        <taxon>Allohahella</taxon>
    </lineage>
</organism>
<reference evidence="5" key="1">
    <citation type="journal article" date="2019" name="Int. J. Syst. Evol. Microbiol.">
        <title>The Global Catalogue of Microorganisms (GCM) 10K type strain sequencing project: providing services to taxonomists for standard genome sequencing and annotation.</title>
        <authorList>
            <consortium name="The Broad Institute Genomics Platform"/>
            <consortium name="The Broad Institute Genome Sequencing Center for Infectious Disease"/>
            <person name="Wu L."/>
            <person name="Ma J."/>
        </authorList>
    </citation>
    <scope>NUCLEOTIDE SEQUENCE [LARGE SCALE GENOMIC DNA]</scope>
    <source>
        <strain evidence="5">JCM 17555</strain>
    </source>
</reference>
<dbReference type="Gene3D" id="3.90.1150.10">
    <property type="entry name" value="Aspartate Aminotransferase, domain 1"/>
    <property type="match status" value="1"/>
</dbReference>
<dbReference type="RefSeq" id="WP_344809453.1">
    <property type="nucleotide sequence ID" value="NZ_BAABBO010000022.1"/>
</dbReference>
<keyword evidence="5" id="KW-1185">Reference proteome</keyword>
<dbReference type="PANTHER" id="PTHR30244:SF34">
    <property type="entry name" value="DTDP-4-AMINO-4,6-DIDEOXYGALACTOSE TRANSAMINASE"/>
    <property type="match status" value="1"/>
</dbReference>
<dbReference type="Pfam" id="PF01041">
    <property type="entry name" value="DegT_DnrJ_EryC1"/>
    <property type="match status" value="2"/>
</dbReference>
<dbReference type="InterPro" id="IPR015421">
    <property type="entry name" value="PyrdxlP-dep_Trfase_major"/>
</dbReference>
<dbReference type="EMBL" id="BAABBO010000022">
    <property type="protein sequence ID" value="GAA3978046.1"/>
    <property type="molecule type" value="Genomic_DNA"/>
</dbReference>
<gene>
    <name evidence="4" type="ORF">GCM10022278_38410</name>
</gene>
<dbReference type="InterPro" id="IPR015422">
    <property type="entry name" value="PyrdxlP-dep_Trfase_small"/>
</dbReference>
<dbReference type="Gene3D" id="3.40.640.10">
    <property type="entry name" value="Type I PLP-dependent aspartate aminotransferase-like (Major domain)"/>
    <property type="match status" value="1"/>
</dbReference>
<evidence type="ECO:0000256" key="1">
    <source>
        <dbReference type="ARBA" id="ARBA00022898"/>
    </source>
</evidence>
<dbReference type="InterPro" id="IPR015424">
    <property type="entry name" value="PyrdxlP-dep_Trfase"/>
</dbReference>
<dbReference type="PANTHER" id="PTHR30244">
    <property type="entry name" value="TRANSAMINASE"/>
    <property type="match status" value="1"/>
</dbReference>
<accession>A0ABP7QAY2</accession>
<name>A0ABP7QAY2_9GAMM</name>
<evidence type="ECO:0000313" key="4">
    <source>
        <dbReference type="EMBL" id="GAA3978046.1"/>
    </source>
</evidence>
<comment type="caution">
    <text evidence="4">The sequence shown here is derived from an EMBL/GenBank/DDBJ whole genome shotgun (WGS) entry which is preliminary data.</text>
</comment>
<proteinExistence type="inferred from homology"/>
<keyword evidence="1 3" id="KW-0663">Pyridoxal phosphate</keyword>
<evidence type="ECO:0008006" key="6">
    <source>
        <dbReference type="Google" id="ProtNLM"/>
    </source>
</evidence>
<evidence type="ECO:0000256" key="2">
    <source>
        <dbReference type="ARBA" id="ARBA00037999"/>
    </source>
</evidence>
<evidence type="ECO:0000313" key="5">
    <source>
        <dbReference type="Proteomes" id="UP001501337"/>
    </source>
</evidence>
<dbReference type="Proteomes" id="UP001501337">
    <property type="component" value="Unassembled WGS sequence"/>
</dbReference>